<keyword evidence="2" id="KW-1133">Transmembrane helix</keyword>
<dbReference type="InterPro" id="IPR050922">
    <property type="entry name" value="LytR/CpsA/Psr_CW_biosynth"/>
</dbReference>
<dbReference type="PANTHER" id="PTHR33392:SF6">
    <property type="entry name" value="POLYISOPRENYL-TEICHOIC ACID--PEPTIDOGLYCAN TEICHOIC ACID TRANSFERASE TAGU"/>
    <property type="match status" value="1"/>
</dbReference>
<feature type="domain" description="Cell envelope-related transcriptional attenuator" evidence="3">
    <location>
        <begin position="110"/>
        <end position="305"/>
    </location>
</feature>
<reference evidence="4" key="1">
    <citation type="journal article" date="2021" name="PeerJ">
        <title>Extensive microbial diversity within the chicken gut microbiome revealed by metagenomics and culture.</title>
        <authorList>
            <person name="Gilroy R."/>
            <person name="Ravi A."/>
            <person name="Getino M."/>
            <person name="Pursley I."/>
            <person name="Horton D.L."/>
            <person name="Alikhan N.F."/>
            <person name="Baker D."/>
            <person name="Gharbi K."/>
            <person name="Hall N."/>
            <person name="Watson M."/>
            <person name="Adriaenssens E.M."/>
            <person name="Foster-Nyarko E."/>
            <person name="Jarju S."/>
            <person name="Secka A."/>
            <person name="Antonio M."/>
            <person name="Oren A."/>
            <person name="Chaudhuri R.R."/>
            <person name="La Ragione R."/>
            <person name="Hildebrand F."/>
            <person name="Pallen M.J."/>
        </authorList>
    </citation>
    <scope>NUCLEOTIDE SEQUENCE</scope>
    <source>
        <strain evidence="4">CHK185-1770</strain>
    </source>
</reference>
<evidence type="ECO:0000313" key="5">
    <source>
        <dbReference type="Proteomes" id="UP000826793"/>
    </source>
</evidence>
<dbReference type="Gene3D" id="3.40.630.190">
    <property type="entry name" value="LCP protein"/>
    <property type="match status" value="1"/>
</dbReference>
<evidence type="ECO:0000256" key="1">
    <source>
        <dbReference type="ARBA" id="ARBA00006068"/>
    </source>
</evidence>
<dbReference type="PANTHER" id="PTHR33392">
    <property type="entry name" value="POLYISOPRENYL-TEICHOIC ACID--PEPTIDOGLYCAN TEICHOIC ACID TRANSFERASE TAGU"/>
    <property type="match status" value="1"/>
</dbReference>
<keyword evidence="2" id="KW-0812">Transmembrane</keyword>
<organism evidence="4 5">
    <name type="scientific">Candidatus Acutalibacter pullicola</name>
    <dbReference type="NCBI Taxonomy" id="2838417"/>
    <lineage>
        <taxon>Bacteria</taxon>
        <taxon>Bacillati</taxon>
        <taxon>Bacillota</taxon>
        <taxon>Clostridia</taxon>
        <taxon>Eubacteriales</taxon>
        <taxon>Acutalibacteraceae</taxon>
        <taxon>Acutalibacter</taxon>
    </lineage>
</organism>
<dbReference type="AlphaFoldDB" id="A0A9D2MVT3"/>
<protein>
    <submittedName>
        <fullName evidence="4">LCP family protein</fullName>
    </submittedName>
</protein>
<accession>A0A9D2MVT3</accession>
<evidence type="ECO:0000256" key="2">
    <source>
        <dbReference type="SAM" id="Phobius"/>
    </source>
</evidence>
<evidence type="ECO:0000259" key="3">
    <source>
        <dbReference type="Pfam" id="PF03816"/>
    </source>
</evidence>
<name>A0A9D2MVT3_9FIRM</name>
<reference evidence="4" key="2">
    <citation type="submission" date="2021-04" db="EMBL/GenBank/DDBJ databases">
        <authorList>
            <person name="Gilroy R."/>
        </authorList>
    </citation>
    <scope>NUCLEOTIDE SEQUENCE</scope>
    <source>
        <strain evidence="4">CHK185-1770</strain>
    </source>
</reference>
<feature type="transmembrane region" description="Helical" evidence="2">
    <location>
        <begin position="35"/>
        <end position="58"/>
    </location>
</feature>
<dbReference type="NCBIfam" id="TIGR00350">
    <property type="entry name" value="lytR_cpsA_psr"/>
    <property type="match status" value="1"/>
</dbReference>
<keyword evidence="2" id="KW-0472">Membrane</keyword>
<dbReference type="Proteomes" id="UP000826793">
    <property type="component" value="Unassembled WGS sequence"/>
</dbReference>
<dbReference type="InterPro" id="IPR004474">
    <property type="entry name" value="LytR_CpsA_psr"/>
</dbReference>
<evidence type="ECO:0000313" key="4">
    <source>
        <dbReference type="EMBL" id="HJB97657.1"/>
    </source>
</evidence>
<dbReference type="EMBL" id="DWXG01000032">
    <property type="protein sequence ID" value="HJB97657.1"/>
    <property type="molecule type" value="Genomic_DNA"/>
</dbReference>
<comment type="caution">
    <text evidence="4">The sequence shown here is derived from an EMBL/GenBank/DDBJ whole genome shotgun (WGS) entry which is preliminary data.</text>
</comment>
<sequence>MARWNREENQKFEDLSSYSSSKEYKKRKKNRRGRTVLRGFAVALCLLFILFGSGLVYVSTVLLDGLTTTSIPKDNETLGIDPENIVMDDSIKNIALFGVDSRNDDFTGLSDVIMILTVDNKHGKLKMTSILRDSQVLIDGESYSMGYISWEEKINAAYSYGGPELAIRTLNQNFGLDIRDYVTVNFANMAAIVDAFGGVDIVLTAEEVSALNNNLHTLALEIEDQKEQDQANGTYEDHTYAEITDSDYIPDLYGNIDFSSGAYEEREYHLNGDQAVAYGRIRKIDSDYERVRRQQNVFTALIGKLGDMGLTDYTTLISEMMPYCETSLEVSDVLAMTPILFSGFTMESISVPDVNFETDLFDGNINNIYYMIYDTTAAAERISSFIYEEDSPYWEQYGDSSLSSVSEG</sequence>
<comment type="similarity">
    <text evidence="1">Belongs to the LytR/CpsA/Psr (LCP) family.</text>
</comment>
<gene>
    <name evidence="4" type="ORF">H9710_03655</name>
</gene>
<proteinExistence type="inferred from homology"/>
<dbReference type="Pfam" id="PF03816">
    <property type="entry name" value="LytR_cpsA_psr"/>
    <property type="match status" value="1"/>
</dbReference>